<evidence type="ECO:0000256" key="4">
    <source>
        <dbReference type="ARBA" id="ARBA00023136"/>
    </source>
</evidence>
<evidence type="ECO:0000313" key="7">
    <source>
        <dbReference type="Proteomes" id="UP000092544"/>
    </source>
</evidence>
<evidence type="ECO:0000256" key="3">
    <source>
        <dbReference type="ARBA" id="ARBA00022989"/>
    </source>
</evidence>
<evidence type="ECO:0000313" key="6">
    <source>
        <dbReference type="EMBL" id="SBS29654.1"/>
    </source>
</evidence>
<dbReference type="AlphaFoldDB" id="A0A1A8TD58"/>
<protein>
    <submittedName>
        <fullName evidence="6">Colicin V production protein</fullName>
    </submittedName>
</protein>
<keyword evidence="3 5" id="KW-1133">Transmembrane helix</keyword>
<evidence type="ECO:0000256" key="5">
    <source>
        <dbReference type="SAM" id="Phobius"/>
    </source>
</evidence>
<comment type="subcellular location">
    <subcellularLocation>
        <location evidence="1">Membrane</location>
        <topology evidence="1">Multi-pass membrane protein</topology>
    </subcellularLocation>
</comment>
<gene>
    <name evidence="6" type="primary">cvpA</name>
    <name evidence="6" type="ORF">MSP8886_01565</name>
</gene>
<organism evidence="6 7">
    <name type="scientific">Marinomonas spartinae</name>
    <dbReference type="NCBI Taxonomy" id="1792290"/>
    <lineage>
        <taxon>Bacteria</taxon>
        <taxon>Pseudomonadati</taxon>
        <taxon>Pseudomonadota</taxon>
        <taxon>Gammaproteobacteria</taxon>
        <taxon>Oceanospirillales</taxon>
        <taxon>Oceanospirillaceae</taxon>
        <taxon>Marinomonas</taxon>
    </lineage>
</organism>
<dbReference type="Proteomes" id="UP000092544">
    <property type="component" value="Unassembled WGS sequence"/>
</dbReference>
<dbReference type="STRING" id="1792290.MSP8886_01565"/>
<dbReference type="PANTHER" id="PTHR36926">
    <property type="entry name" value="COLICIN V PRODUCTION PROTEIN"/>
    <property type="match status" value="1"/>
</dbReference>
<name>A0A1A8TD58_9GAMM</name>
<dbReference type="OrthoDB" id="9810601at2"/>
<keyword evidence="4 5" id="KW-0472">Membrane</keyword>
<dbReference type="InterPro" id="IPR003825">
    <property type="entry name" value="Colicin-V_CvpA"/>
</dbReference>
<feature type="transmembrane region" description="Helical" evidence="5">
    <location>
        <begin position="69"/>
        <end position="95"/>
    </location>
</feature>
<sequence length="177" mass="19449">MNTVNSITTIDWLIIAVVLVSTLLSLKRGFVKEVLSLVTWVVAFVVAVKFSDNMQTLLVQQIQSDQVRYIVAFIALFVATLIICALVSYLIGSLIQVTGLSSTDRVLGMVFGFARGALVVVAFVSLLSLSPSIEKTQMWKNSTLIPQLVLLKDWTRDMLGKSSDEINPSLINRVLSS</sequence>
<feature type="transmembrane region" description="Helical" evidence="5">
    <location>
        <begin position="30"/>
        <end position="48"/>
    </location>
</feature>
<evidence type="ECO:0000256" key="2">
    <source>
        <dbReference type="ARBA" id="ARBA00022692"/>
    </source>
</evidence>
<evidence type="ECO:0000256" key="1">
    <source>
        <dbReference type="ARBA" id="ARBA00004141"/>
    </source>
</evidence>
<keyword evidence="7" id="KW-1185">Reference proteome</keyword>
<feature type="transmembrane region" description="Helical" evidence="5">
    <location>
        <begin position="107"/>
        <end position="129"/>
    </location>
</feature>
<dbReference type="PANTHER" id="PTHR36926:SF1">
    <property type="entry name" value="COLICIN V PRODUCTION PROTEIN"/>
    <property type="match status" value="1"/>
</dbReference>
<proteinExistence type="predicted"/>
<dbReference type="EMBL" id="FLOB01000003">
    <property type="protein sequence ID" value="SBS29654.1"/>
    <property type="molecule type" value="Genomic_DNA"/>
</dbReference>
<dbReference type="GO" id="GO:0016020">
    <property type="term" value="C:membrane"/>
    <property type="evidence" value="ECO:0007669"/>
    <property type="project" value="UniProtKB-SubCell"/>
</dbReference>
<keyword evidence="2 5" id="KW-0812">Transmembrane</keyword>
<dbReference type="Pfam" id="PF02674">
    <property type="entry name" value="Colicin_V"/>
    <property type="match status" value="1"/>
</dbReference>
<accession>A0A1A8TD58</accession>
<dbReference type="InterPro" id="IPR052719">
    <property type="entry name" value="CvpA-like"/>
</dbReference>
<dbReference type="RefSeq" id="WP_067014606.1">
    <property type="nucleotide sequence ID" value="NZ_FLOB01000003.1"/>
</dbReference>
<dbReference type="GO" id="GO:0009403">
    <property type="term" value="P:toxin biosynthetic process"/>
    <property type="evidence" value="ECO:0007669"/>
    <property type="project" value="InterPro"/>
</dbReference>
<feature type="transmembrane region" description="Helical" evidence="5">
    <location>
        <begin position="7"/>
        <end position="24"/>
    </location>
</feature>
<reference evidence="6 7" key="1">
    <citation type="submission" date="2016-06" db="EMBL/GenBank/DDBJ databases">
        <authorList>
            <person name="Kjaerup R.B."/>
            <person name="Dalgaard T.S."/>
            <person name="Juul-Madsen H.R."/>
        </authorList>
    </citation>
    <scope>NUCLEOTIDE SEQUENCE [LARGE SCALE GENOMIC DNA]</scope>
    <source>
        <strain evidence="6 7">CECT 8886</strain>
    </source>
</reference>